<dbReference type="SUPFAM" id="SSF46785">
    <property type="entry name" value="Winged helix' DNA-binding domain"/>
    <property type="match status" value="1"/>
</dbReference>
<comment type="caution">
    <text evidence="6">The sequence shown here is derived from an EMBL/GenBank/DDBJ whole genome shotgun (WGS) entry which is preliminary data.</text>
</comment>
<dbReference type="Gene3D" id="1.10.10.10">
    <property type="entry name" value="Winged helix-like DNA-binding domain superfamily/Winged helix DNA-binding domain"/>
    <property type="match status" value="1"/>
</dbReference>
<evidence type="ECO:0000256" key="3">
    <source>
        <dbReference type="ARBA" id="ARBA00023125"/>
    </source>
</evidence>
<evidence type="ECO:0000313" key="7">
    <source>
        <dbReference type="Proteomes" id="UP000295763"/>
    </source>
</evidence>
<proteinExistence type="inferred from homology"/>
<dbReference type="Pfam" id="PF03466">
    <property type="entry name" value="LysR_substrate"/>
    <property type="match status" value="1"/>
</dbReference>
<feature type="domain" description="HTH lysR-type" evidence="5">
    <location>
        <begin position="7"/>
        <end position="64"/>
    </location>
</feature>
<dbReference type="OrthoDB" id="8557381at2"/>
<dbReference type="Proteomes" id="UP000295763">
    <property type="component" value="Unassembled WGS sequence"/>
</dbReference>
<evidence type="ECO:0000313" key="6">
    <source>
        <dbReference type="EMBL" id="TCP93405.1"/>
    </source>
</evidence>
<keyword evidence="7" id="KW-1185">Reference proteome</keyword>
<dbReference type="Pfam" id="PF00126">
    <property type="entry name" value="HTH_1"/>
    <property type="match status" value="1"/>
</dbReference>
<dbReference type="InterPro" id="IPR005119">
    <property type="entry name" value="LysR_subst-bd"/>
</dbReference>
<evidence type="ECO:0000256" key="4">
    <source>
        <dbReference type="ARBA" id="ARBA00023163"/>
    </source>
</evidence>
<evidence type="ECO:0000256" key="2">
    <source>
        <dbReference type="ARBA" id="ARBA00023015"/>
    </source>
</evidence>
<keyword evidence="2" id="KW-0805">Transcription regulation</keyword>
<protein>
    <submittedName>
        <fullName evidence="6">LysR family transcriptional regulator</fullName>
    </submittedName>
</protein>
<dbReference type="PANTHER" id="PTHR30118:SF15">
    <property type="entry name" value="TRANSCRIPTIONAL REGULATORY PROTEIN"/>
    <property type="match status" value="1"/>
</dbReference>
<evidence type="ECO:0000259" key="5">
    <source>
        <dbReference type="PROSITE" id="PS50931"/>
    </source>
</evidence>
<dbReference type="InterPro" id="IPR050389">
    <property type="entry name" value="LysR-type_TF"/>
</dbReference>
<gene>
    <name evidence="6" type="ORF">EDC44_1193</name>
</gene>
<dbReference type="EMBL" id="SLYB01000019">
    <property type="protein sequence ID" value="TCP93405.1"/>
    <property type="molecule type" value="Genomic_DNA"/>
</dbReference>
<sequence>MNKLRQLDLNLLLTLHVLLREKHISKTAEMLHKSQPAISHALDKLRTFFNDPLLMRAGNNMALTATAQNLQTPLAAVLDELNCLLGGSEFNPQTYEHTFRLAMSDYASSVILPMITAKLRQIAPRVRLIISQPPSRESLLEKLANSEIDLAFGVFSHLPEGISVSHLFDEQFVCVSDKKNGYEQVDLATWAALPHIALSLRPQANEEMEKALFSQGFSLNKTVTMPHWNASLDMLTGTDLMLTISARLADKLPHYPDLVQFAPPLALPQIEYLMLWQEHKTRDSGILWLRELIMAFFNES</sequence>
<keyword evidence="3" id="KW-0238">DNA-binding</keyword>
<dbReference type="InterPro" id="IPR036388">
    <property type="entry name" value="WH-like_DNA-bd_sf"/>
</dbReference>
<dbReference type="RefSeq" id="WP_131977645.1">
    <property type="nucleotide sequence ID" value="NZ_SLYB01000019.1"/>
</dbReference>
<comment type="similarity">
    <text evidence="1">Belongs to the LysR transcriptional regulatory family.</text>
</comment>
<keyword evidence="4" id="KW-0804">Transcription</keyword>
<dbReference type="PROSITE" id="PS50931">
    <property type="entry name" value="HTH_LYSR"/>
    <property type="match status" value="1"/>
</dbReference>
<organism evidence="6 7">
    <name type="scientific">Cricetibacter osteomyelitidis</name>
    <dbReference type="NCBI Taxonomy" id="1521931"/>
    <lineage>
        <taxon>Bacteria</taxon>
        <taxon>Pseudomonadati</taxon>
        <taxon>Pseudomonadota</taxon>
        <taxon>Gammaproteobacteria</taxon>
        <taxon>Pasteurellales</taxon>
        <taxon>Pasteurellaceae</taxon>
        <taxon>Cricetibacter</taxon>
    </lineage>
</organism>
<dbReference type="GO" id="GO:0003677">
    <property type="term" value="F:DNA binding"/>
    <property type="evidence" value="ECO:0007669"/>
    <property type="project" value="UniProtKB-KW"/>
</dbReference>
<dbReference type="GO" id="GO:0003700">
    <property type="term" value="F:DNA-binding transcription factor activity"/>
    <property type="evidence" value="ECO:0007669"/>
    <property type="project" value="InterPro"/>
</dbReference>
<dbReference type="Gene3D" id="3.40.190.10">
    <property type="entry name" value="Periplasmic binding protein-like II"/>
    <property type="match status" value="2"/>
</dbReference>
<dbReference type="PANTHER" id="PTHR30118">
    <property type="entry name" value="HTH-TYPE TRANSCRIPTIONAL REGULATOR LEUO-RELATED"/>
    <property type="match status" value="1"/>
</dbReference>
<dbReference type="InterPro" id="IPR036390">
    <property type="entry name" value="WH_DNA-bd_sf"/>
</dbReference>
<reference evidence="6 7" key="1">
    <citation type="submission" date="2019-03" db="EMBL/GenBank/DDBJ databases">
        <title>Genomic Encyclopedia of Type Strains, Phase IV (KMG-IV): sequencing the most valuable type-strain genomes for metagenomic binning, comparative biology and taxonomic classification.</title>
        <authorList>
            <person name="Goeker M."/>
        </authorList>
    </citation>
    <scope>NUCLEOTIDE SEQUENCE [LARGE SCALE GENOMIC DNA]</scope>
    <source>
        <strain evidence="6 7">DSM 28404</strain>
    </source>
</reference>
<dbReference type="InterPro" id="IPR000847">
    <property type="entry name" value="LysR_HTH_N"/>
</dbReference>
<accession>A0A4R2SVS6</accession>
<name>A0A4R2SVS6_9PAST</name>
<dbReference type="SUPFAM" id="SSF53850">
    <property type="entry name" value="Periplasmic binding protein-like II"/>
    <property type="match status" value="1"/>
</dbReference>
<evidence type="ECO:0000256" key="1">
    <source>
        <dbReference type="ARBA" id="ARBA00009437"/>
    </source>
</evidence>
<dbReference type="AlphaFoldDB" id="A0A4R2SVS6"/>